<protein>
    <submittedName>
        <fullName evidence="1">Uncharacterized protein</fullName>
    </submittedName>
</protein>
<keyword evidence="2" id="KW-1185">Reference proteome</keyword>
<reference evidence="1" key="1">
    <citation type="journal article" date="2021" name="New Phytol.">
        <title>Evolutionary innovations through gain and loss of genes in the ectomycorrhizal Boletales.</title>
        <authorList>
            <person name="Wu G."/>
            <person name="Miyauchi S."/>
            <person name="Morin E."/>
            <person name="Kuo A."/>
            <person name="Drula E."/>
            <person name="Varga T."/>
            <person name="Kohler A."/>
            <person name="Feng B."/>
            <person name="Cao Y."/>
            <person name="Lipzen A."/>
            <person name="Daum C."/>
            <person name="Hundley H."/>
            <person name="Pangilinan J."/>
            <person name="Johnson J."/>
            <person name="Barry K."/>
            <person name="LaButti K."/>
            <person name="Ng V."/>
            <person name="Ahrendt S."/>
            <person name="Min B."/>
            <person name="Choi I.G."/>
            <person name="Park H."/>
            <person name="Plett J.M."/>
            <person name="Magnuson J."/>
            <person name="Spatafora J.W."/>
            <person name="Nagy L.G."/>
            <person name="Henrissat B."/>
            <person name="Grigoriev I.V."/>
            <person name="Yang Z.L."/>
            <person name="Xu J."/>
            <person name="Martin F.M."/>
        </authorList>
    </citation>
    <scope>NUCLEOTIDE SEQUENCE</scope>
    <source>
        <strain evidence="1">ATCC 28755</strain>
    </source>
</reference>
<dbReference type="EMBL" id="MU268893">
    <property type="protein sequence ID" value="KAH7903556.1"/>
    <property type="molecule type" value="Genomic_DNA"/>
</dbReference>
<sequence>MVWILLDGTTYRGSPSPHGNLSPTSVTEGTGEFPPERERRSAGGLGQCTAFDFDFRFGLGVDIEEEVVDALENDAFDQTLEHLREAAFAVVSMETWRRHGVKEADKGAKVNGEAGANNVKDGTAQHRSVARGQCSAGHVVVYSVLYGYSGRACAVLVVRWITMIVLDATGSLYFPMCLNCVWIVLGRVLGVFESFLPESFHKFMIRKADRTNGVQNDNTSHGQPERTEMYQDGMMNRELGASSSEIQRGRMWEGGGNVISAKSGKLRRLRPRAASDSYIEAQRRSTQQYD</sequence>
<name>A0ACB7ZRL6_9AGAM</name>
<comment type="caution">
    <text evidence="1">The sequence shown here is derived from an EMBL/GenBank/DDBJ whole genome shotgun (WGS) entry which is preliminary data.</text>
</comment>
<dbReference type="Proteomes" id="UP000790377">
    <property type="component" value="Unassembled WGS sequence"/>
</dbReference>
<evidence type="ECO:0000313" key="1">
    <source>
        <dbReference type="EMBL" id="KAH7903556.1"/>
    </source>
</evidence>
<organism evidence="1 2">
    <name type="scientific">Hygrophoropsis aurantiaca</name>
    <dbReference type="NCBI Taxonomy" id="72124"/>
    <lineage>
        <taxon>Eukaryota</taxon>
        <taxon>Fungi</taxon>
        <taxon>Dikarya</taxon>
        <taxon>Basidiomycota</taxon>
        <taxon>Agaricomycotina</taxon>
        <taxon>Agaricomycetes</taxon>
        <taxon>Agaricomycetidae</taxon>
        <taxon>Boletales</taxon>
        <taxon>Coniophorineae</taxon>
        <taxon>Hygrophoropsidaceae</taxon>
        <taxon>Hygrophoropsis</taxon>
    </lineage>
</organism>
<gene>
    <name evidence="1" type="ORF">BJ138DRAFT_1107575</name>
</gene>
<evidence type="ECO:0000313" key="2">
    <source>
        <dbReference type="Proteomes" id="UP000790377"/>
    </source>
</evidence>
<accession>A0ACB7ZRL6</accession>
<proteinExistence type="predicted"/>